<keyword evidence="7 8" id="KW-0539">Nucleus</keyword>
<keyword evidence="4 9" id="KW-0805">Transcription regulation</keyword>
<evidence type="ECO:0000256" key="2">
    <source>
        <dbReference type="ARBA" id="ARBA00022771"/>
    </source>
</evidence>
<sequence>MQQQERGGSSEERKQQDRRLKTMQGGTENQQQQEQPQPQKCPRCESLNTKFCYYNNYSLSQPRYFCKTCRRYWTQGGTLRNVPVGGGCRKGKRTKTSSVSGEASRASQPPQPPSPPHPNLTTTQQNILSSSNPVITTGPPVLRTKLEPAAASPSMGSYYPSGGFLSSLAAIQSQSFNPQPLHQAFNVGGADHHHNIGGSSNLDLLQGFSTVPSFGSSHTQHQQIQQSKIYHHQMGNIDKSANPMHMMYHTIPSDQENLTIQSRRPGSSTSHHQQHDWHQQGSFINNSNNPNVPDHDTSLWSISTASANSNNTNTASVSGSLNPNQWRDLPGYGPPP</sequence>
<dbReference type="AlphaFoldDB" id="A0A067GD59"/>
<feature type="region of interest" description="Disordered" evidence="10">
    <location>
        <begin position="1"/>
        <end position="40"/>
    </location>
</feature>
<keyword evidence="5 8" id="KW-0238">DNA-binding</keyword>
<dbReference type="GO" id="GO:0008270">
    <property type="term" value="F:zinc ion binding"/>
    <property type="evidence" value="ECO:0007669"/>
    <property type="project" value="UniProtKB-KW"/>
</dbReference>
<dbReference type="PANTHER" id="PTHR31992:SF108">
    <property type="entry name" value="DOF ZINC FINGER PROTEIN"/>
    <property type="match status" value="1"/>
</dbReference>
<evidence type="ECO:0000256" key="3">
    <source>
        <dbReference type="ARBA" id="ARBA00022833"/>
    </source>
</evidence>
<protein>
    <recommendedName>
        <fullName evidence="9">Dof zinc finger protein</fullName>
    </recommendedName>
</protein>
<keyword evidence="1 9" id="KW-0479">Metal-binding</keyword>
<dbReference type="STRING" id="2711.A0A067GD59"/>
<dbReference type="GO" id="GO:0003677">
    <property type="term" value="F:DNA binding"/>
    <property type="evidence" value="ECO:0007669"/>
    <property type="project" value="UniProtKB-UniRule"/>
</dbReference>
<keyword evidence="6 9" id="KW-0804">Transcription</keyword>
<evidence type="ECO:0000256" key="5">
    <source>
        <dbReference type="ARBA" id="ARBA00023125"/>
    </source>
</evidence>
<dbReference type="Pfam" id="PF02701">
    <property type="entry name" value="Zn_ribbon_Dof"/>
    <property type="match status" value="1"/>
</dbReference>
<dbReference type="InterPro" id="IPR003851">
    <property type="entry name" value="Znf_Dof"/>
</dbReference>
<evidence type="ECO:0000256" key="1">
    <source>
        <dbReference type="ARBA" id="ARBA00022723"/>
    </source>
</evidence>
<dbReference type="GO" id="GO:0003700">
    <property type="term" value="F:DNA-binding transcription factor activity"/>
    <property type="evidence" value="ECO:0007669"/>
    <property type="project" value="UniProtKB-UniRule"/>
</dbReference>
<feature type="region of interest" description="Disordered" evidence="10">
    <location>
        <begin position="80"/>
        <end position="124"/>
    </location>
</feature>
<evidence type="ECO:0000256" key="9">
    <source>
        <dbReference type="RuleBase" id="RU369094"/>
    </source>
</evidence>
<evidence type="ECO:0000313" key="12">
    <source>
        <dbReference type="EMBL" id="KDO77618.1"/>
    </source>
</evidence>
<dbReference type="PROSITE" id="PS50884">
    <property type="entry name" value="ZF_DOF_2"/>
    <property type="match status" value="1"/>
</dbReference>
<dbReference type="PANTHER" id="PTHR31992">
    <property type="entry name" value="DOF ZINC FINGER PROTEIN DOF1.4-RELATED"/>
    <property type="match status" value="1"/>
</dbReference>
<feature type="compositionally biased region" description="Pro residues" evidence="10">
    <location>
        <begin position="109"/>
        <end position="118"/>
    </location>
</feature>
<organism evidence="12 13">
    <name type="scientific">Citrus sinensis</name>
    <name type="common">Sweet orange</name>
    <name type="synonym">Citrus aurantium var. sinensis</name>
    <dbReference type="NCBI Taxonomy" id="2711"/>
    <lineage>
        <taxon>Eukaryota</taxon>
        <taxon>Viridiplantae</taxon>
        <taxon>Streptophyta</taxon>
        <taxon>Embryophyta</taxon>
        <taxon>Tracheophyta</taxon>
        <taxon>Spermatophyta</taxon>
        <taxon>Magnoliopsida</taxon>
        <taxon>eudicotyledons</taxon>
        <taxon>Gunneridae</taxon>
        <taxon>Pentapetalae</taxon>
        <taxon>rosids</taxon>
        <taxon>malvids</taxon>
        <taxon>Sapindales</taxon>
        <taxon>Rutaceae</taxon>
        <taxon>Aurantioideae</taxon>
        <taxon>Citrus</taxon>
    </lineage>
</organism>
<evidence type="ECO:0000256" key="6">
    <source>
        <dbReference type="ARBA" id="ARBA00023163"/>
    </source>
</evidence>
<evidence type="ECO:0000313" key="13">
    <source>
        <dbReference type="Proteomes" id="UP000027120"/>
    </source>
</evidence>
<dbReference type="PROSITE" id="PS01361">
    <property type="entry name" value="ZF_DOF_1"/>
    <property type="match status" value="1"/>
</dbReference>
<feature type="region of interest" description="Disordered" evidence="10">
    <location>
        <begin position="260"/>
        <end position="336"/>
    </location>
</feature>
<reference evidence="12 13" key="1">
    <citation type="submission" date="2014-04" db="EMBL/GenBank/DDBJ databases">
        <authorList>
            <consortium name="International Citrus Genome Consortium"/>
            <person name="Gmitter F."/>
            <person name="Chen C."/>
            <person name="Farmerie W."/>
            <person name="Harkins T."/>
            <person name="Desany B."/>
            <person name="Mohiuddin M."/>
            <person name="Kodira C."/>
            <person name="Borodovsky M."/>
            <person name="Lomsadze A."/>
            <person name="Burns P."/>
            <person name="Jenkins J."/>
            <person name="Prochnik S."/>
            <person name="Shu S."/>
            <person name="Chapman J."/>
            <person name="Pitluck S."/>
            <person name="Schmutz J."/>
            <person name="Rokhsar D."/>
        </authorList>
    </citation>
    <scope>NUCLEOTIDE SEQUENCE</scope>
</reference>
<keyword evidence="3 9" id="KW-0862">Zinc</keyword>
<dbReference type="Proteomes" id="UP000027120">
    <property type="component" value="Unassembled WGS sequence"/>
</dbReference>
<dbReference type="eggNOG" id="ENOG502RXK3">
    <property type="taxonomic scope" value="Eukaryota"/>
</dbReference>
<gene>
    <name evidence="12" type="ORF">CISIN_1g042156mg</name>
</gene>
<dbReference type="GO" id="GO:0005634">
    <property type="term" value="C:nucleus"/>
    <property type="evidence" value="ECO:0007669"/>
    <property type="project" value="UniProtKB-SubCell"/>
</dbReference>
<evidence type="ECO:0000256" key="8">
    <source>
        <dbReference type="PROSITE-ProRule" id="PRU00071"/>
    </source>
</evidence>
<feature type="compositionally biased region" description="Low complexity" evidence="10">
    <location>
        <begin position="24"/>
        <end position="38"/>
    </location>
</feature>
<comment type="function">
    <text evidence="9">Transcription factor that binds specifically to a 5'-AA[AG]G-3' consensus core sequence.</text>
</comment>
<feature type="compositionally biased region" description="Polar residues" evidence="10">
    <location>
        <begin position="260"/>
        <end position="271"/>
    </location>
</feature>
<evidence type="ECO:0000259" key="11">
    <source>
        <dbReference type="PROSITE" id="PS50884"/>
    </source>
</evidence>
<evidence type="ECO:0000256" key="4">
    <source>
        <dbReference type="ARBA" id="ARBA00023015"/>
    </source>
</evidence>
<comment type="subcellular location">
    <subcellularLocation>
        <location evidence="8 9">Nucleus</location>
    </subcellularLocation>
</comment>
<feature type="compositionally biased region" description="Polar residues" evidence="10">
    <location>
        <begin position="279"/>
        <end position="291"/>
    </location>
</feature>
<evidence type="ECO:0000256" key="10">
    <source>
        <dbReference type="SAM" id="MobiDB-lite"/>
    </source>
</evidence>
<feature type="compositionally biased region" description="Basic and acidic residues" evidence="10">
    <location>
        <begin position="8"/>
        <end position="20"/>
    </location>
</feature>
<dbReference type="EMBL" id="KK784879">
    <property type="protein sequence ID" value="KDO77618.1"/>
    <property type="molecule type" value="Genomic_DNA"/>
</dbReference>
<proteinExistence type="predicted"/>
<dbReference type="InterPro" id="IPR045174">
    <property type="entry name" value="Dof"/>
</dbReference>
<dbReference type="PaxDb" id="2711-XP_006467768.1"/>
<evidence type="ECO:0000256" key="7">
    <source>
        <dbReference type="ARBA" id="ARBA00023242"/>
    </source>
</evidence>
<name>A0A067GD59_CITSI</name>
<feature type="compositionally biased region" description="Low complexity" evidence="10">
    <location>
        <begin position="303"/>
        <end position="316"/>
    </location>
</feature>
<keyword evidence="13" id="KW-1185">Reference proteome</keyword>
<accession>A0A067GD59</accession>
<feature type="domain" description="Dof-type" evidence="11">
    <location>
        <begin position="39"/>
        <end position="93"/>
    </location>
</feature>
<keyword evidence="2 8" id="KW-0863">Zinc-finger</keyword>